<dbReference type="GO" id="GO:0000166">
    <property type="term" value="F:nucleotide binding"/>
    <property type="evidence" value="ECO:0007669"/>
    <property type="project" value="InterPro"/>
</dbReference>
<dbReference type="Pfam" id="PF22685">
    <property type="entry name" value="Gal80p_C-like"/>
    <property type="match status" value="1"/>
</dbReference>
<dbReference type="SUPFAM" id="SSF51735">
    <property type="entry name" value="NAD(P)-binding Rossmann-fold domains"/>
    <property type="match status" value="1"/>
</dbReference>
<dbReference type="InterPro" id="IPR055080">
    <property type="entry name" value="Gal80p-like_C"/>
</dbReference>
<feature type="domain" description="Gal80p-like C-terminal" evidence="3">
    <location>
        <begin position="64"/>
        <end position="209"/>
    </location>
</feature>
<organism evidence="4 5">
    <name type="scientific">Rhodocollybia butyracea</name>
    <dbReference type="NCBI Taxonomy" id="206335"/>
    <lineage>
        <taxon>Eukaryota</taxon>
        <taxon>Fungi</taxon>
        <taxon>Dikarya</taxon>
        <taxon>Basidiomycota</taxon>
        <taxon>Agaricomycotina</taxon>
        <taxon>Agaricomycetes</taxon>
        <taxon>Agaricomycetidae</taxon>
        <taxon>Agaricales</taxon>
        <taxon>Marasmiineae</taxon>
        <taxon>Omphalotaceae</taxon>
        <taxon>Rhodocollybia</taxon>
    </lineage>
</organism>
<sequence>MLVVAVRVTHHKEVALKAIKGGKDLFIEWPAGRNLEETKEIHEAAMKMGVKTVVGFQLRFTAYALKAKSIIESGEIGKVIASSFTVSMGPFSLYGPATLEGYKYVLDPSNGCTLVDIAGGHLFDLLTYILGPIASLTALLQNQIPSITIISSDGKPTGETVSFDGPHQICVSGVLVSGAVFNVNIQSGAKQSSDFNWVIHGEKGTVRIRDDDRTRQMGLFDASPEVYLNGSKIELEDVGVSAMTVNSENFDTTATGLAWKALADGKSGTYATLVEALKAKEVIAAIKKSSKEGKRVYL</sequence>
<dbReference type="AlphaFoldDB" id="A0A9P5UE76"/>
<dbReference type="InterPro" id="IPR050463">
    <property type="entry name" value="Gfo/Idh/MocA_oxidrdct_glycsds"/>
</dbReference>
<proteinExistence type="predicted"/>
<dbReference type="PANTHER" id="PTHR43818:SF11">
    <property type="entry name" value="BCDNA.GH03377"/>
    <property type="match status" value="1"/>
</dbReference>
<evidence type="ECO:0000259" key="2">
    <source>
        <dbReference type="Pfam" id="PF01408"/>
    </source>
</evidence>
<dbReference type="Pfam" id="PF01408">
    <property type="entry name" value="GFO_IDH_MocA"/>
    <property type="match status" value="1"/>
</dbReference>
<dbReference type="Gene3D" id="3.40.50.720">
    <property type="entry name" value="NAD(P)-binding Rossmann-like Domain"/>
    <property type="match status" value="1"/>
</dbReference>
<evidence type="ECO:0000259" key="3">
    <source>
        <dbReference type="Pfam" id="PF22685"/>
    </source>
</evidence>
<gene>
    <name evidence="4" type="ORF">BDP27DRAFT_1312872</name>
</gene>
<dbReference type="OrthoDB" id="64915at2759"/>
<keyword evidence="1" id="KW-0560">Oxidoreductase</keyword>
<evidence type="ECO:0000313" key="4">
    <source>
        <dbReference type="EMBL" id="KAF9076950.1"/>
    </source>
</evidence>
<accession>A0A9P5UE76</accession>
<dbReference type="Gene3D" id="3.30.360.10">
    <property type="entry name" value="Dihydrodipicolinate Reductase, domain 2"/>
    <property type="match status" value="1"/>
</dbReference>
<dbReference type="GO" id="GO:0016491">
    <property type="term" value="F:oxidoreductase activity"/>
    <property type="evidence" value="ECO:0007669"/>
    <property type="project" value="UniProtKB-KW"/>
</dbReference>
<feature type="domain" description="Gfo/Idh/MocA-like oxidoreductase N-terminal" evidence="2">
    <location>
        <begin position="2"/>
        <end position="56"/>
    </location>
</feature>
<dbReference type="Proteomes" id="UP000772434">
    <property type="component" value="Unassembled WGS sequence"/>
</dbReference>
<dbReference type="SUPFAM" id="SSF55347">
    <property type="entry name" value="Glyceraldehyde-3-phosphate dehydrogenase-like, C-terminal domain"/>
    <property type="match status" value="1"/>
</dbReference>
<protein>
    <recommendedName>
        <fullName evidence="6">Oxidoreductase</fullName>
    </recommendedName>
</protein>
<dbReference type="InterPro" id="IPR036291">
    <property type="entry name" value="NAD(P)-bd_dom_sf"/>
</dbReference>
<name>A0A9P5UE76_9AGAR</name>
<comment type="caution">
    <text evidence="4">The sequence shown here is derived from an EMBL/GenBank/DDBJ whole genome shotgun (WGS) entry which is preliminary data.</text>
</comment>
<evidence type="ECO:0000256" key="1">
    <source>
        <dbReference type="ARBA" id="ARBA00023002"/>
    </source>
</evidence>
<evidence type="ECO:0008006" key="6">
    <source>
        <dbReference type="Google" id="ProtNLM"/>
    </source>
</evidence>
<dbReference type="InterPro" id="IPR000683">
    <property type="entry name" value="Gfo/Idh/MocA-like_OxRdtase_N"/>
</dbReference>
<dbReference type="PANTHER" id="PTHR43818">
    <property type="entry name" value="BCDNA.GH03377"/>
    <property type="match status" value="1"/>
</dbReference>
<reference evidence="4" key="1">
    <citation type="submission" date="2020-11" db="EMBL/GenBank/DDBJ databases">
        <authorList>
            <consortium name="DOE Joint Genome Institute"/>
            <person name="Ahrendt S."/>
            <person name="Riley R."/>
            <person name="Andreopoulos W."/>
            <person name="Labutti K."/>
            <person name="Pangilinan J."/>
            <person name="Ruiz-Duenas F.J."/>
            <person name="Barrasa J.M."/>
            <person name="Sanchez-Garcia M."/>
            <person name="Camarero S."/>
            <person name="Miyauchi S."/>
            <person name="Serrano A."/>
            <person name="Linde D."/>
            <person name="Babiker R."/>
            <person name="Drula E."/>
            <person name="Ayuso-Fernandez I."/>
            <person name="Pacheco R."/>
            <person name="Padilla G."/>
            <person name="Ferreira P."/>
            <person name="Barriuso J."/>
            <person name="Kellner H."/>
            <person name="Castanera R."/>
            <person name="Alfaro M."/>
            <person name="Ramirez L."/>
            <person name="Pisabarro A.G."/>
            <person name="Kuo A."/>
            <person name="Tritt A."/>
            <person name="Lipzen A."/>
            <person name="He G."/>
            <person name="Yan M."/>
            <person name="Ng V."/>
            <person name="Cullen D."/>
            <person name="Martin F."/>
            <person name="Rosso M.-N."/>
            <person name="Henrissat B."/>
            <person name="Hibbett D."/>
            <person name="Martinez A.T."/>
            <person name="Grigoriev I.V."/>
        </authorList>
    </citation>
    <scope>NUCLEOTIDE SEQUENCE</scope>
    <source>
        <strain evidence="4">AH 40177</strain>
    </source>
</reference>
<evidence type="ECO:0000313" key="5">
    <source>
        <dbReference type="Proteomes" id="UP000772434"/>
    </source>
</evidence>
<dbReference type="EMBL" id="JADNRY010000005">
    <property type="protein sequence ID" value="KAF9076950.1"/>
    <property type="molecule type" value="Genomic_DNA"/>
</dbReference>
<keyword evidence="5" id="KW-1185">Reference proteome</keyword>